<keyword evidence="2" id="KW-1133">Transmembrane helix</keyword>
<keyword evidence="4" id="KW-1185">Reference proteome</keyword>
<dbReference type="Proteomes" id="UP000249464">
    <property type="component" value="Unassembled WGS sequence"/>
</dbReference>
<proteinExistence type="predicted"/>
<sequence length="258" mass="27768">MSHLNVAMAVLIGLGMVVVGSFLLCSIMFVTTRHHSAIDRRLVAVENGLSVPSHLSSDDPSDPTLPHLRPPVDNMDAAPEVDAPSSTPYRQAEPEHPFQPQLPSEYLFARSRLYPSLSSSPSVLFQGCIPIPPSYDPNRRRLPSYEDVMGASAPAEVVVISETVVTTRRRSAVMLTGNRDEVTTTRRTTMVEQTGAGESGRTSGELSTDDYGQATDDDAESVKSADAPPGVDDEDDDDEDPIGELIRRGAATVIHLGS</sequence>
<keyword evidence="2" id="KW-0812">Transmembrane</keyword>
<protein>
    <submittedName>
        <fullName evidence="3">BQ5605_C043g12100 protein</fullName>
    </submittedName>
</protein>
<gene>
    <name evidence="3" type="primary">BQ5605_C043g12100</name>
    <name evidence="3" type="ORF">BQ5605_C043G12100</name>
</gene>
<feature type="region of interest" description="Disordered" evidence="1">
    <location>
        <begin position="181"/>
        <end position="244"/>
    </location>
</feature>
<feature type="compositionally biased region" description="Acidic residues" evidence="1">
    <location>
        <begin position="231"/>
        <end position="242"/>
    </location>
</feature>
<organism evidence="3 4">
    <name type="scientific">Microbotryum silenes-dioicae</name>
    <dbReference type="NCBI Taxonomy" id="796604"/>
    <lineage>
        <taxon>Eukaryota</taxon>
        <taxon>Fungi</taxon>
        <taxon>Dikarya</taxon>
        <taxon>Basidiomycota</taxon>
        <taxon>Pucciniomycotina</taxon>
        <taxon>Microbotryomycetes</taxon>
        <taxon>Microbotryales</taxon>
        <taxon>Microbotryaceae</taxon>
        <taxon>Microbotryum</taxon>
    </lineage>
</organism>
<evidence type="ECO:0000313" key="3">
    <source>
        <dbReference type="EMBL" id="SGZ32166.1"/>
    </source>
</evidence>
<dbReference type="EMBL" id="FQNC01000117">
    <property type="protein sequence ID" value="SGZ32166.1"/>
    <property type="molecule type" value="Genomic_DNA"/>
</dbReference>
<accession>A0A2X0MTN8</accession>
<reference evidence="3 4" key="1">
    <citation type="submission" date="2016-11" db="EMBL/GenBank/DDBJ databases">
        <authorList>
            <person name="Jaros S."/>
            <person name="Januszkiewicz K."/>
            <person name="Wedrychowicz H."/>
        </authorList>
    </citation>
    <scope>NUCLEOTIDE SEQUENCE [LARGE SCALE GENOMIC DNA]</scope>
</reference>
<keyword evidence="2" id="KW-0472">Membrane</keyword>
<feature type="region of interest" description="Disordered" evidence="1">
    <location>
        <begin position="52"/>
        <end position="100"/>
    </location>
</feature>
<evidence type="ECO:0000313" key="4">
    <source>
        <dbReference type="Proteomes" id="UP000249464"/>
    </source>
</evidence>
<evidence type="ECO:0000256" key="1">
    <source>
        <dbReference type="SAM" id="MobiDB-lite"/>
    </source>
</evidence>
<dbReference type="AlphaFoldDB" id="A0A2X0MTN8"/>
<name>A0A2X0MTN8_9BASI</name>
<feature type="transmembrane region" description="Helical" evidence="2">
    <location>
        <begin position="6"/>
        <end position="31"/>
    </location>
</feature>
<evidence type="ECO:0000256" key="2">
    <source>
        <dbReference type="SAM" id="Phobius"/>
    </source>
</evidence>